<dbReference type="AlphaFoldDB" id="A0A8H6Z724"/>
<gene>
    <name evidence="2" type="ORF">MVEN_00008500</name>
</gene>
<sequence>MTSSKIFKGQYAVFSHLVPEPYLHHYVSLGGLIATTPEEMDKVTFCVCNDRFDTKFISIWWNNTYRIVNRRFIFDCASKRQRVSEETYSWGVDVDNDFEIVPTWTICDWSGPMLPKKANAGQKRKIPPALIQEKEVSMPAPRPTAFKTGLLTPAPSIDSQARKQKKKVDA</sequence>
<name>A0A8H6Z724_9AGAR</name>
<keyword evidence="3" id="KW-1185">Reference proteome</keyword>
<dbReference type="InterPro" id="IPR036420">
    <property type="entry name" value="BRCT_dom_sf"/>
</dbReference>
<evidence type="ECO:0000313" key="3">
    <source>
        <dbReference type="Proteomes" id="UP000620124"/>
    </source>
</evidence>
<dbReference type="Gene3D" id="3.40.50.10190">
    <property type="entry name" value="BRCT domain"/>
    <property type="match status" value="1"/>
</dbReference>
<evidence type="ECO:0000313" key="2">
    <source>
        <dbReference type="EMBL" id="KAF7371536.1"/>
    </source>
</evidence>
<protein>
    <recommendedName>
        <fullName evidence="4">BRCT domain-containing protein</fullName>
    </recommendedName>
</protein>
<dbReference type="OrthoDB" id="3010094at2759"/>
<dbReference type="EMBL" id="JACAZI010000001">
    <property type="protein sequence ID" value="KAF7371536.1"/>
    <property type="molecule type" value="Genomic_DNA"/>
</dbReference>
<dbReference type="SUPFAM" id="SSF52113">
    <property type="entry name" value="BRCT domain"/>
    <property type="match status" value="1"/>
</dbReference>
<reference evidence="2" key="1">
    <citation type="submission" date="2020-05" db="EMBL/GenBank/DDBJ databases">
        <title>Mycena genomes resolve the evolution of fungal bioluminescence.</title>
        <authorList>
            <person name="Tsai I.J."/>
        </authorList>
    </citation>
    <scope>NUCLEOTIDE SEQUENCE</scope>
    <source>
        <strain evidence="2">CCC161011</strain>
    </source>
</reference>
<evidence type="ECO:0000256" key="1">
    <source>
        <dbReference type="SAM" id="MobiDB-lite"/>
    </source>
</evidence>
<evidence type="ECO:0008006" key="4">
    <source>
        <dbReference type="Google" id="ProtNLM"/>
    </source>
</evidence>
<proteinExistence type="predicted"/>
<accession>A0A8H6Z724</accession>
<dbReference type="Proteomes" id="UP000620124">
    <property type="component" value="Unassembled WGS sequence"/>
</dbReference>
<feature type="region of interest" description="Disordered" evidence="1">
    <location>
        <begin position="134"/>
        <end position="170"/>
    </location>
</feature>
<organism evidence="2 3">
    <name type="scientific">Mycena venus</name>
    <dbReference type="NCBI Taxonomy" id="2733690"/>
    <lineage>
        <taxon>Eukaryota</taxon>
        <taxon>Fungi</taxon>
        <taxon>Dikarya</taxon>
        <taxon>Basidiomycota</taxon>
        <taxon>Agaricomycotina</taxon>
        <taxon>Agaricomycetes</taxon>
        <taxon>Agaricomycetidae</taxon>
        <taxon>Agaricales</taxon>
        <taxon>Marasmiineae</taxon>
        <taxon>Mycenaceae</taxon>
        <taxon>Mycena</taxon>
    </lineage>
</organism>
<comment type="caution">
    <text evidence="2">The sequence shown here is derived from an EMBL/GenBank/DDBJ whole genome shotgun (WGS) entry which is preliminary data.</text>
</comment>